<protein>
    <submittedName>
        <fullName evidence="1">Uncharacterized protein</fullName>
    </submittedName>
</protein>
<reference evidence="2" key="1">
    <citation type="submission" date="2017-04" db="EMBL/GenBank/DDBJ databases">
        <authorList>
            <person name="Varghese N."/>
            <person name="Submissions S."/>
        </authorList>
    </citation>
    <scope>NUCLEOTIDE SEQUENCE [LARGE SCALE GENOMIC DNA]</scope>
    <source>
        <strain evidence="2">Dd16</strain>
    </source>
</reference>
<sequence>MSLLLAFLLQNAVLTERRIDDFPQAVYPYTGLYVACLDIEMTTLARRPDTVEEAKAAYRAAVDVCRGVREIASDQADRALSNHAEFKDATKRGDVISKAFAIADQACNLCGSIARSSKAKQERN</sequence>
<dbReference type="AlphaFoldDB" id="A0A1X7G689"/>
<accession>A0A1X7G689</accession>
<keyword evidence="2" id="KW-1185">Reference proteome</keyword>
<dbReference type="Proteomes" id="UP000192934">
    <property type="component" value="Chromosome I"/>
</dbReference>
<dbReference type="RefSeq" id="WP_157123719.1">
    <property type="nucleotide sequence ID" value="NZ_LT840185.1"/>
</dbReference>
<gene>
    <name evidence="1" type="ORF">SAMN06295910_1230</name>
</gene>
<name>A0A1X7G689_9SPHN</name>
<dbReference type="STRING" id="941907.SAMN06295910_1230"/>
<dbReference type="EMBL" id="LT840185">
    <property type="protein sequence ID" value="SMF64732.1"/>
    <property type="molecule type" value="Genomic_DNA"/>
</dbReference>
<evidence type="ECO:0000313" key="1">
    <source>
        <dbReference type="EMBL" id="SMF64732.1"/>
    </source>
</evidence>
<organism evidence="1 2">
    <name type="scientific">Allosphingosinicella indica</name>
    <dbReference type="NCBI Taxonomy" id="941907"/>
    <lineage>
        <taxon>Bacteria</taxon>
        <taxon>Pseudomonadati</taxon>
        <taxon>Pseudomonadota</taxon>
        <taxon>Alphaproteobacteria</taxon>
        <taxon>Sphingomonadales</taxon>
        <taxon>Sphingomonadaceae</taxon>
        <taxon>Allosphingosinicella</taxon>
    </lineage>
</organism>
<evidence type="ECO:0000313" key="2">
    <source>
        <dbReference type="Proteomes" id="UP000192934"/>
    </source>
</evidence>
<proteinExistence type="predicted"/>